<proteinExistence type="predicted"/>
<sequence>MQERLDASAPAWEIWTWFNHPEKSVVRAHGGAEKTPHAKLRSRAVRRAYGRCTGNGQALPASATG</sequence>
<name>A0A2P9AIV5_9HYPH</name>
<protein>
    <submittedName>
        <fullName evidence="1">Uncharacterized protein</fullName>
    </submittedName>
</protein>
<keyword evidence="2" id="KW-1185">Reference proteome</keyword>
<evidence type="ECO:0000313" key="1">
    <source>
        <dbReference type="EMBL" id="SJM31033.1"/>
    </source>
</evidence>
<dbReference type="EMBL" id="FUIG01000024">
    <property type="protein sequence ID" value="SJM31033.1"/>
    <property type="molecule type" value="Genomic_DNA"/>
</dbReference>
<reference evidence="2" key="1">
    <citation type="submission" date="2016-12" db="EMBL/GenBank/DDBJ databases">
        <authorList>
            <person name="Brunel B."/>
        </authorList>
    </citation>
    <scope>NUCLEOTIDE SEQUENCE [LARGE SCALE GENOMIC DNA]</scope>
</reference>
<dbReference type="Proteomes" id="UP000245698">
    <property type="component" value="Unassembled WGS sequence"/>
</dbReference>
<evidence type="ECO:0000313" key="2">
    <source>
        <dbReference type="Proteomes" id="UP000245698"/>
    </source>
</evidence>
<organism evidence="1 2">
    <name type="scientific">Mesorhizobium delmotii</name>
    <dbReference type="NCBI Taxonomy" id="1631247"/>
    <lineage>
        <taxon>Bacteria</taxon>
        <taxon>Pseudomonadati</taxon>
        <taxon>Pseudomonadota</taxon>
        <taxon>Alphaproteobacteria</taxon>
        <taxon>Hyphomicrobiales</taxon>
        <taxon>Phyllobacteriaceae</taxon>
        <taxon>Mesorhizobium</taxon>
    </lineage>
</organism>
<dbReference type="AlphaFoldDB" id="A0A2P9AIV5"/>
<accession>A0A2P9AIV5</accession>
<gene>
    <name evidence="1" type="ORF">BQ8482_180261</name>
</gene>